<dbReference type="EMBL" id="AMEP01000101">
    <property type="protein sequence ID" value="EKX99485.1"/>
    <property type="molecule type" value="Genomic_DNA"/>
</dbReference>
<name>L1N826_9BACT</name>
<sequence>MAAQSGAIFSEIPSYFLFRSHTFATEPLRIAMRRRCKGNVNWAQPQTS</sequence>
<gene>
    <name evidence="1" type="ORF">HMPREF9151_01681</name>
</gene>
<evidence type="ECO:0000313" key="1">
    <source>
        <dbReference type="EMBL" id="EKX99485.1"/>
    </source>
</evidence>
<organism evidence="1 2">
    <name type="scientific">Hoylesella saccharolytica F0055</name>
    <dbReference type="NCBI Taxonomy" id="1127699"/>
    <lineage>
        <taxon>Bacteria</taxon>
        <taxon>Pseudomonadati</taxon>
        <taxon>Bacteroidota</taxon>
        <taxon>Bacteroidia</taxon>
        <taxon>Bacteroidales</taxon>
        <taxon>Prevotellaceae</taxon>
        <taxon>Hoylesella</taxon>
    </lineage>
</organism>
<dbReference type="HOGENOM" id="CLU_3156398_0_0_10"/>
<proteinExistence type="predicted"/>
<dbReference type="STRING" id="1127699.HMPREF9151_01681"/>
<dbReference type="Proteomes" id="UP000010433">
    <property type="component" value="Unassembled WGS sequence"/>
</dbReference>
<comment type="caution">
    <text evidence="1">The sequence shown here is derived from an EMBL/GenBank/DDBJ whole genome shotgun (WGS) entry which is preliminary data.</text>
</comment>
<keyword evidence="2" id="KW-1185">Reference proteome</keyword>
<accession>L1N826</accession>
<evidence type="ECO:0000313" key="2">
    <source>
        <dbReference type="Proteomes" id="UP000010433"/>
    </source>
</evidence>
<reference evidence="1 2" key="1">
    <citation type="submission" date="2012-05" db="EMBL/GenBank/DDBJ databases">
        <authorList>
            <person name="Weinstock G."/>
            <person name="Sodergren E."/>
            <person name="Lobos E.A."/>
            <person name="Fulton L."/>
            <person name="Fulton R."/>
            <person name="Courtney L."/>
            <person name="Fronick C."/>
            <person name="O'Laughlin M."/>
            <person name="Godfrey J."/>
            <person name="Wilson R.M."/>
            <person name="Miner T."/>
            <person name="Farmer C."/>
            <person name="Delehaunty K."/>
            <person name="Cordes M."/>
            <person name="Minx P."/>
            <person name="Tomlinson C."/>
            <person name="Chen J."/>
            <person name="Wollam A."/>
            <person name="Pepin K.H."/>
            <person name="Bhonagiri V."/>
            <person name="Zhang X."/>
            <person name="Suruliraj S."/>
            <person name="Warren W."/>
            <person name="Mitreva M."/>
            <person name="Mardis E.R."/>
            <person name="Wilson R.K."/>
        </authorList>
    </citation>
    <scope>NUCLEOTIDE SEQUENCE [LARGE SCALE GENOMIC DNA]</scope>
    <source>
        <strain evidence="1 2">F0055</strain>
    </source>
</reference>
<protein>
    <submittedName>
        <fullName evidence="1">Uncharacterized protein</fullName>
    </submittedName>
</protein>
<dbReference type="AlphaFoldDB" id="L1N826"/>